<name>A0ABW5MSV1_9FLAO</name>
<sequence length="793" mass="90319">MNAKYLIFFLPILFLFNGFTQKSYSQQLKTAYEEHFQHQRETVYLHLNKTSFYIGEEVWWTAYIYDKKIGKPSIETTNLHCGIYDIDGNQIKEGLFLVQNGITSGSFKLEETLKSGKYFVRATTSWMQNFEEDNDFIIQITVINKSFDNPQVDNSLAYNLKILPEGGHIVKNTQCNIGVKLTNEKGKGTFASEGKVISSSNTKVADVYLNDYGLGKFSLPANASFPLRVEFLLKDGTIIKKDIPAPKEKGIVLNINNIINDKLFISLKTNQPTLEKIKGKEFYLAVHRDGLMAIKTFKINDLEKEIKIDKSKLLNGTNIITLFDEDLNPISERLVFNFQNIKIGKLIVERPKRKNKDSISFKINAFSKSQSSLSLSVSALPSETKAKKSEPNIISDFYLMPYLKSKVENPARYFKDKDRVKEYELDLVLLTQGWSSYKWDSIFMGAPRIEYPFENGISLSGTITSKTKKDDELTISLGDVANMGFIRLNDSTNFRVNNLISYNNDTLFLALRNRNKKLRKPEIETTFLKGFELAETNFKTPDVLNTPFDFEVDETNVESAISPLFVEDRTIVLNEVEVTEERIEKKLTRASPLINDAFTGIKIGEKELRKNPTLTQLINKNGFRVVNDLANNIFAIINTRPFSPPARVFIDDFLARPIDIKRLVETPLDRYDEIYFERNGLSGDVNANGGVIRIYTKLGDATIRPINSSFAEKLVENSFTRPKKFYRPDYVSYDSQDFADYGVVHWEPNLVTNEKGETTLIIPDNGIKNITLFMEGMAADGTLVSKVHEVSLD</sequence>
<gene>
    <name evidence="1" type="ORF">ACFSQJ_05370</name>
</gene>
<evidence type="ECO:0008006" key="3">
    <source>
        <dbReference type="Google" id="ProtNLM"/>
    </source>
</evidence>
<dbReference type="Proteomes" id="UP001597526">
    <property type="component" value="Unassembled WGS sequence"/>
</dbReference>
<protein>
    <recommendedName>
        <fullName evidence="3">TonB-dependent receptor plug domain-containing protein</fullName>
    </recommendedName>
</protein>
<dbReference type="Gene3D" id="2.60.40.1930">
    <property type="match status" value="1"/>
</dbReference>
<keyword evidence="2" id="KW-1185">Reference proteome</keyword>
<evidence type="ECO:0000313" key="1">
    <source>
        <dbReference type="EMBL" id="MFD2586347.1"/>
    </source>
</evidence>
<organism evidence="1 2">
    <name type="scientific">Croceitalea marina</name>
    <dbReference type="NCBI Taxonomy" id="1775166"/>
    <lineage>
        <taxon>Bacteria</taxon>
        <taxon>Pseudomonadati</taxon>
        <taxon>Bacteroidota</taxon>
        <taxon>Flavobacteriia</taxon>
        <taxon>Flavobacteriales</taxon>
        <taxon>Flavobacteriaceae</taxon>
        <taxon>Croceitalea</taxon>
    </lineage>
</organism>
<dbReference type="RefSeq" id="WP_377765924.1">
    <property type="nucleotide sequence ID" value="NZ_JBHULB010000007.1"/>
</dbReference>
<reference evidence="2" key="1">
    <citation type="journal article" date="2019" name="Int. J. Syst. Evol. Microbiol.">
        <title>The Global Catalogue of Microorganisms (GCM) 10K type strain sequencing project: providing services to taxonomists for standard genome sequencing and annotation.</title>
        <authorList>
            <consortium name="The Broad Institute Genomics Platform"/>
            <consortium name="The Broad Institute Genome Sequencing Center for Infectious Disease"/>
            <person name="Wu L."/>
            <person name="Ma J."/>
        </authorList>
    </citation>
    <scope>NUCLEOTIDE SEQUENCE [LARGE SCALE GENOMIC DNA]</scope>
    <source>
        <strain evidence="2">KCTC 52368</strain>
    </source>
</reference>
<proteinExistence type="predicted"/>
<dbReference type="EMBL" id="JBHULB010000007">
    <property type="protein sequence ID" value="MFD2586347.1"/>
    <property type="molecule type" value="Genomic_DNA"/>
</dbReference>
<comment type="caution">
    <text evidence="1">The sequence shown here is derived from an EMBL/GenBank/DDBJ whole genome shotgun (WGS) entry which is preliminary data.</text>
</comment>
<evidence type="ECO:0000313" key="2">
    <source>
        <dbReference type="Proteomes" id="UP001597526"/>
    </source>
</evidence>
<accession>A0ABW5MSV1</accession>